<sequence length="99" mass="10351">MGTCSDDDVGKPILKDDGRQSEAQRRVLGEAGHEAGQPEPKTPEDWEKLGATAPTKEARQSVPGGSTQGTGDRRQSVAGDRAAPGRPTGRHPQPKPGEG</sequence>
<protein>
    <submittedName>
        <fullName evidence="2">Uncharacterized protein</fullName>
    </submittedName>
</protein>
<evidence type="ECO:0000313" key="3">
    <source>
        <dbReference type="Proteomes" id="UP000295122"/>
    </source>
</evidence>
<proteinExistence type="predicted"/>
<evidence type="ECO:0000256" key="1">
    <source>
        <dbReference type="SAM" id="MobiDB-lite"/>
    </source>
</evidence>
<evidence type="ECO:0000313" key="2">
    <source>
        <dbReference type="EMBL" id="TDR95654.1"/>
    </source>
</evidence>
<dbReference type="Proteomes" id="UP000295122">
    <property type="component" value="Unassembled WGS sequence"/>
</dbReference>
<accession>A0A4V3DZ93</accession>
<feature type="region of interest" description="Disordered" evidence="1">
    <location>
        <begin position="1"/>
        <end position="99"/>
    </location>
</feature>
<dbReference type="EMBL" id="SNZR01000004">
    <property type="protein sequence ID" value="TDR95654.1"/>
    <property type="molecule type" value="Genomic_DNA"/>
</dbReference>
<keyword evidence="3" id="KW-1185">Reference proteome</keyword>
<reference evidence="2 3" key="1">
    <citation type="submission" date="2019-03" db="EMBL/GenBank/DDBJ databases">
        <title>Genomic Encyclopedia of Type Strains, Phase IV (KMG-IV): sequencing the most valuable type-strain genomes for metagenomic binning, comparative biology and taxonomic classification.</title>
        <authorList>
            <person name="Goeker M."/>
        </authorList>
    </citation>
    <scope>NUCLEOTIDE SEQUENCE [LARGE SCALE GENOMIC DNA]</scope>
    <source>
        <strain evidence="2 3">DSM 25903</strain>
    </source>
</reference>
<comment type="caution">
    <text evidence="2">The sequence shown here is derived from an EMBL/GenBank/DDBJ whole genome shotgun (WGS) entry which is preliminary data.</text>
</comment>
<dbReference type="AlphaFoldDB" id="A0A4V3DZ93"/>
<gene>
    <name evidence="2" type="ORF">EV668_0076</name>
</gene>
<name>A0A4V3DZ93_9HYPH</name>
<organism evidence="2 3">
    <name type="scientific">Enterovirga rhinocerotis</name>
    <dbReference type="NCBI Taxonomy" id="1339210"/>
    <lineage>
        <taxon>Bacteria</taxon>
        <taxon>Pseudomonadati</taxon>
        <taxon>Pseudomonadota</taxon>
        <taxon>Alphaproteobacteria</taxon>
        <taxon>Hyphomicrobiales</taxon>
        <taxon>Methylobacteriaceae</taxon>
        <taxon>Enterovirga</taxon>
    </lineage>
</organism>
<feature type="compositionally biased region" description="Basic and acidic residues" evidence="1">
    <location>
        <begin position="8"/>
        <end position="33"/>
    </location>
</feature>